<gene>
    <name evidence="2" type="ORF">GJV26_18335</name>
</gene>
<evidence type="ECO:0008006" key="4">
    <source>
        <dbReference type="Google" id="ProtNLM"/>
    </source>
</evidence>
<dbReference type="RefSeq" id="WP_155710097.1">
    <property type="nucleotide sequence ID" value="NZ_BMWU01000031.1"/>
</dbReference>
<dbReference type="EMBL" id="WNWM01000002">
    <property type="protein sequence ID" value="MUI14400.1"/>
    <property type="molecule type" value="Genomic_DNA"/>
</dbReference>
<comment type="caution">
    <text evidence="2">The sequence shown here is derived from an EMBL/GenBank/DDBJ whole genome shotgun (WGS) entry which is preliminary data.</text>
</comment>
<name>A0A6I3XIQ6_9BURK</name>
<feature type="chain" id="PRO_5026204740" description="DUF4148 domain-containing protein" evidence="1">
    <location>
        <begin position="24"/>
        <end position="87"/>
    </location>
</feature>
<dbReference type="AlphaFoldDB" id="A0A6I3XIQ6"/>
<dbReference type="Proteomes" id="UP000431684">
    <property type="component" value="Unassembled WGS sequence"/>
</dbReference>
<sequence length="87" mass="9243">MKQPIGKAWALALCVCVCPLVQAEPANKAVAAETKAARDARLEREAVAAKQTEIFERKNISLPNEAAPAMLLDAPVDETDSPGATKQ</sequence>
<evidence type="ECO:0000256" key="1">
    <source>
        <dbReference type="SAM" id="SignalP"/>
    </source>
</evidence>
<evidence type="ECO:0000313" key="3">
    <source>
        <dbReference type="Proteomes" id="UP000431684"/>
    </source>
</evidence>
<accession>A0A6I3XIQ6</accession>
<protein>
    <recommendedName>
        <fullName evidence="4">DUF4148 domain-containing protein</fullName>
    </recommendedName>
</protein>
<evidence type="ECO:0000313" key="2">
    <source>
        <dbReference type="EMBL" id="MUI14400.1"/>
    </source>
</evidence>
<feature type="signal peptide" evidence="1">
    <location>
        <begin position="1"/>
        <end position="23"/>
    </location>
</feature>
<keyword evidence="3" id="KW-1185">Reference proteome</keyword>
<proteinExistence type="predicted"/>
<reference evidence="2 3" key="1">
    <citation type="submission" date="2019-11" db="EMBL/GenBank/DDBJ databases">
        <title>Draft Genome Sequences of Six Type Strains of the Genus Massilia.</title>
        <authorList>
            <person name="Miess H."/>
            <person name="Frediansyah A."/>
            <person name="Goeker M."/>
            <person name="Gross H."/>
        </authorList>
    </citation>
    <scope>NUCLEOTIDE SEQUENCE [LARGE SCALE GENOMIC DNA]</scope>
    <source>
        <strain evidence="2 3">DSM 17513</strain>
    </source>
</reference>
<organism evidence="2 3">
    <name type="scientific">Pseudoduganella dura</name>
    <dbReference type="NCBI Taxonomy" id="321982"/>
    <lineage>
        <taxon>Bacteria</taxon>
        <taxon>Pseudomonadati</taxon>
        <taxon>Pseudomonadota</taxon>
        <taxon>Betaproteobacteria</taxon>
        <taxon>Burkholderiales</taxon>
        <taxon>Oxalobacteraceae</taxon>
        <taxon>Telluria group</taxon>
        <taxon>Pseudoduganella</taxon>
    </lineage>
</organism>
<keyword evidence="1" id="KW-0732">Signal</keyword>